<dbReference type="Gene3D" id="1.10.630.10">
    <property type="entry name" value="Cytochrome P450"/>
    <property type="match status" value="1"/>
</dbReference>
<comment type="cofactor">
    <cofactor evidence="1">
        <name>heme</name>
        <dbReference type="ChEBI" id="CHEBI:30413"/>
    </cofactor>
</comment>
<protein>
    <recommendedName>
        <fullName evidence="5">Cytochrome P450 monooxygenase</fullName>
    </recommendedName>
</protein>
<dbReference type="GO" id="GO:0004497">
    <property type="term" value="F:monooxygenase activity"/>
    <property type="evidence" value="ECO:0007669"/>
    <property type="project" value="InterPro"/>
</dbReference>
<dbReference type="Proteomes" id="UP000030752">
    <property type="component" value="Unassembled WGS sequence"/>
</dbReference>
<dbReference type="GO" id="GO:0016705">
    <property type="term" value="F:oxidoreductase activity, acting on paired donors, with incorporation or reduction of molecular oxygen"/>
    <property type="evidence" value="ECO:0007669"/>
    <property type="project" value="InterPro"/>
</dbReference>
<dbReference type="FunFam" id="1.10.630.10:FF:000051">
    <property type="entry name" value="Cytochrome P450 monooxygenase (Fum15)"/>
    <property type="match status" value="1"/>
</dbReference>
<name>W2RVC8_CYPE1</name>
<keyword evidence="2" id="KW-1133">Transmembrane helix</keyword>
<evidence type="ECO:0008006" key="5">
    <source>
        <dbReference type="Google" id="ProtNLM"/>
    </source>
</evidence>
<dbReference type="OrthoDB" id="1470350at2759"/>
<dbReference type="RefSeq" id="XP_008718518.1">
    <property type="nucleotide sequence ID" value="XM_008720296.1"/>
</dbReference>
<dbReference type="EMBL" id="KB822721">
    <property type="protein sequence ID" value="ETN39733.1"/>
    <property type="molecule type" value="Genomic_DNA"/>
</dbReference>
<dbReference type="SUPFAM" id="SSF48264">
    <property type="entry name" value="Cytochrome P450"/>
    <property type="match status" value="1"/>
</dbReference>
<dbReference type="PRINTS" id="PR00385">
    <property type="entry name" value="P450"/>
</dbReference>
<dbReference type="InParanoid" id="W2RVC8"/>
<dbReference type="GeneID" id="19973298"/>
<dbReference type="InterPro" id="IPR001128">
    <property type="entry name" value="Cyt_P450"/>
</dbReference>
<keyword evidence="1" id="KW-0408">Iron</keyword>
<evidence type="ECO:0000313" key="4">
    <source>
        <dbReference type="Proteomes" id="UP000030752"/>
    </source>
</evidence>
<dbReference type="HOGENOM" id="CLU_001570_5_11_1"/>
<dbReference type="InterPro" id="IPR036396">
    <property type="entry name" value="Cyt_P450_sf"/>
</dbReference>
<proteinExistence type="predicted"/>
<keyword evidence="2" id="KW-0812">Transmembrane</keyword>
<dbReference type="GO" id="GO:0005506">
    <property type="term" value="F:iron ion binding"/>
    <property type="evidence" value="ECO:0007669"/>
    <property type="project" value="InterPro"/>
</dbReference>
<dbReference type="eggNOG" id="KOG0157">
    <property type="taxonomic scope" value="Eukaryota"/>
</dbReference>
<dbReference type="PANTHER" id="PTHR24305">
    <property type="entry name" value="CYTOCHROME P450"/>
    <property type="match status" value="1"/>
</dbReference>
<keyword evidence="1" id="KW-0349">Heme</keyword>
<organism evidence="3 4">
    <name type="scientific">Cyphellophora europaea (strain CBS 101466)</name>
    <name type="common">Phialophora europaea</name>
    <dbReference type="NCBI Taxonomy" id="1220924"/>
    <lineage>
        <taxon>Eukaryota</taxon>
        <taxon>Fungi</taxon>
        <taxon>Dikarya</taxon>
        <taxon>Ascomycota</taxon>
        <taxon>Pezizomycotina</taxon>
        <taxon>Eurotiomycetes</taxon>
        <taxon>Chaetothyriomycetidae</taxon>
        <taxon>Chaetothyriales</taxon>
        <taxon>Cyphellophoraceae</taxon>
        <taxon>Cyphellophora</taxon>
    </lineage>
</organism>
<feature type="transmembrane region" description="Helical" evidence="2">
    <location>
        <begin position="14"/>
        <end position="34"/>
    </location>
</feature>
<sequence length="556" mass="62532">MSVRGISKFDYNPFATWTFWVGSSTIASVLLNIYAPRYTVAQSLKWTAVALFLWQWLVYLTYTIVIYPRYVSPLRHLPEPGNNAFFMGQWSKIIREPSGIPARQWINEIPNDGLIRYRHIFNRDRLLVTSPKALAEVLVTKSYDFVKPDFVQTGIGRILGIGVLFAEGDEHKRQRKALTPAFSFRHIKQLYPIFWNKSVEMTDGIVSESLGSEKPADLSSASAIEIGEWASRATLDIIGVAGLGQDFNSIDNPNTDLNRIYRSIFSPSRTGQILGLLQLFIPAFIVQNLPIKRNDDVHAASRVARETSMRLIEEKKRALAAKQELPPDIISIALESGEFTNEKLVDNMMTFLAAGHETTASALTWALYLMCKVPGTQEKLRAEVRRHIPEPSSQIVSTEIIDNMPYLHAVCNETLRLYAPVPLTLRDTPAPTTILGQYVPRGTKIIISPWAVNYSKELWGEDAEEFKPERWMAPGQANAGGASSNYSFLTFLHGPRSCIGERFAKAELAALLGAFVGRFEFEMKNPEELERIQIKGGVTARPKDGLWLRVREVGGW</sequence>
<dbReference type="FunCoup" id="W2RVC8">
    <property type="interactions" value="1474"/>
</dbReference>
<keyword evidence="4" id="KW-1185">Reference proteome</keyword>
<dbReference type="AlphaFoldDB" id="W2RVC8"/>
<feature type="binding site" description="axial binding residue" evidence="1">
    <location>
        <position position="498"/>
    </location>
    <ligand>
        <name>heme</name>
        <dbReference type="ChEBI" id="CHEBI:30413"/>
    </ligand>
    <ligandPart>
        <name>Fe</name>
        <dbReference type="ChEBI" id="CHEBI:18248"/>
    </ligandPart>
</feature>
<evidence type="ECO:0000313" key="3">
    <source>
        <dbReference type="EMBL" id="ETN39733.1"/>
    </source>
</evidence>
<dbReference type="CDD" id="cd11069">
    <property type="entry name" value="CYP_FUM15-like"/>
    <property type="match status" value="1"/>
</dbReference>
<dbReference type="Pfam" id="PF00067">
    <property type="entry name" value="p450"/>
    <property type="match status" value="1"/>
</dbReference>
<dbReference type="GO" id="GO:0020037">
    <property type="term" value="F:heme binding"/>
    <property type="evidence" value="ECO:0007669"/>
    <property type="project" value="InterPro"/>
</dbReference>
<keyword evidence="1" id="KW-0479">Metal-binding</keyword>
<reference evidence="3 4" key="1">
    <citation type="submission" date="2013-03" db="EMBL/GenBank/DDBJ databases">
        <title>The Genome Sequence of Phialophora europaea CBS 101466.</title>
        <authorList>
            <consortium name="The Broad Institute Genomics Platform"/>
            <person name="Cuomo C."/>
            <person name="de Hoog S."/>
            <person name="Gorbushina A."/>
            <person name="Walker B."/>
            <person name="Young S.K."/>
            <person name="Zeng Q."/>
            <person name="Gargeya S."/>
            <person name="Fitzgerald M."/>
            <person name="Haas B."/>
            <person name="Abouelleil A."/>
            <person name="Allen A.W."/>
            <person name="Alvarado L."/>
            <person name="Arachchi H.M."/>
            <person name="Berlin A.M."/>
            <person name="Chapman S.B."/>
            <person name="Gainer-Dewar J."/>
            <person name="Goldberg J."/>
            <person name="Griggs A."/>
            <person name="Gujja S."/>
            <person name="Hansen M."/>
            <person name="Howarth C."/>
            <person name="Imamovic A."/>
            <person name="Ireland A."/>
            <person name="Larimer J."/>
            <person name="McCowan C."/>
            <person name="Murphy C."/>
            <person name="Pearson M."/>
            <person name="Poon T.W."/>
            <person name="Priest M."/>
            <person name="Roberts A."/>
            <person name="Saif S."/>
            <person name="Shea T."/>
            <person name="Sisk P."/>
            <person name="Sykes S."/>
            <person name="Wortman J."/>
            <person name="Nusbaum C."/>
            <person name="Birren B."/>
        </authorList>
    </citation>
    <scope>NUCLEOTIDE SEQUENCE [LARGE SCALE GENOMIC DNA]</scope>
    <source>
        <strain evidence="3 4">CBS 101466</strain>
    </source>
</reference>
<feature type="transmembrane region" description="Helical" evidence="2">
    <location>
        <begin position="46"/>
        <end position="67"/>
    </location>
</feature>
<evidence type="ECO:0000256" key="2">
    <source>
        <dbReference type="SAM" id="Phobius"/>
    </source>
</evidence>
<dbReference type="InterPro" id="IPR002401">
    <property type="entry name" value="Cyt_P450_E_grp-I"/>
</dbReference>
<evidence type="ECO:0000256" key="1">
    <source>
        <dbReference type="PIRSR" id="PIRSR602401-1"/>
    </source>
</evidence>
<dbReference type="STRING" id="1220924.W2RVC8"/>
<dbReference type="PRINTS" id="PR00463">
    <property type="entry name" value="EP450I"/>
</dbReference>
<keyword evidence="2" id="KW-0472">Membrane</keyword>
<dbReference type="VEuPathDB" id="FungiDB:HMPREF1541_05959"/>
<dbReference type="InterPro" id="IPR050121">
    <property type="entry name" value="Cytochrome_P450_monoxygenase"/>
</dbReference>
<accession>W2RVC8</accession>
<gene>
    <name evidence="3" type="ORF">HMPREF1541_05959</name>
</gene>
<dbReference type="PANTHER" id="PTHR24305:SF227">
    <property type="entry name" value="P450, PUTATIVE (EUROFUNG)-RELATED"/>
    <property type="match status" value="1"/>
</dbReference>